<feature type="region of interest" description="Disordered" evidence="1">
    <location>
        <begin position="145"/>
        <end position="165"/>
    </location>
</feature>
<dbReference type="Proteomes" id="UP000541444">
    <property type="component" value="Unassembled WGS sequence"/>
</dbReference>
<name>A0A7J7N4W9_9MAGN</name>
<proteinExistence type="predicted"/>
<feature type="compositionally biased region" description="Polar residues" evidence="1">
    <location>
        <begin position="155"/>
        <end position="165"/>
    </location>
</feature>
<gene>
    <name evidence="2" type="ORF">GIB67_008296</name>
</gene>
<dbReference type="OrthoDB" id="1673783at2759"/>
<accession>A0A7J7N4W9</accession>
<protein>
    <submittedName>
        <fullName evidence="2">Uncharacterized protein</fullName>
    </submittedName>
</protein>
<evidence type="ECO:0000313" key="3">
    <source>
        <dbReference type="Proteomes" id="UP000541444"/>
    </source>
</evidence>
<evidence type="ECO:0000313" key="2">
    <source>
        <dbReference type="EMBL" id="KAF6162167.1"/>
    </source>
</evidence>
<keyword evidence="3" id="KW-1185">Reference proteome</keyword>
<organism evidence="2 3">
    <name type="scientific">Kingdonia uniflora</name>
    <dbReference type="NCBI Taxonomy" id="39325"/>
    <lineage>
        <taxon>Eukaryota</taxon>
        <taxon>Viridiplantae</taxon>
        <taxon>Streptophyta</taxon>
        <taxon>Embryophyta</taxon>
        <taxon>Tracheophyta</taxon>
        <taxon>Spermatophyta</taxon>
        <taxon>Magnoliopsida</taxon>
        <taxon>Ranunculales</taxon>
        <taxon>Circaeasteraceae</taxon>
        <taxon>Kingdonia</taxon>
    </lineage>
</organism>
<comment type="caution">
    <text evidence="2">The sequence shown here is derived from an EMBL/GenBank/DDBJ whole genome shotgun (WGS) entry which is preliminary data.</text>
</comment>
<dbReference type="EMBL" id="JACGCM010001055">
    <property type="protein sequence ID" value="KAF6162167.1"/>
    <property type="molecule type" value="Genomic_DNA"/>
</dbReference>
<dbReference type="AlphaFoldDB" id="A0A7J7N4W9"/>
<sequence>MQVKSLQSEVERVGGKPFGKVDLKIHTPFKDIGGPDEVKAMLVFLSEAEVADMGGGKKAEVQGSKVKWLTMGGNNTKYFYSIENAMRHINILSNLQTRNEWDPWDVPDGYECEVIENDAPVPSHVPLHRPGPLPAEFYKTLEAVSSKPKEVEPAVSSTNESQIKE</sequence>
<reference evidence="2 3" key="1">
    <citation type="journal article" date="2020" name="IScience">
        <title>Genome Sequencing of the Endangered Kingdonia uniflora (Circaeasteraceae, Ranunculales) Reveals Potential Mechanisms of Evolutionary Specialization.</title>
        <authorList>
            <person name="Sun Y."/>
            <person name="Deng T."/>
            <person name="Zhang A."/>
            <person name="Moore M.J."/>
            <person name="Landis J.B."/>
            <person name="Lin N."/>
            <person name="Zhang H."/>
            <person name="Zhang X."/>
            <person name="Huang J."/>
            <person name="Zhang X."/>
            <person name="Sun H."/>
            <person name="Wang H."/>
        </authorList>
    </citation>
    <scope>NUCLEOTIDE SEQUENCE [LARGE SCALE GENOMIC DNA]</scope>
    <source>
        <strain evidence="2">TB1705</strain>
        <tissue evidence="2">Leaf</tissue>
    </source>
</reference>
<evidence type="ECO:0000256" key="1">
    <source>
        <dbReference type="SAM" id="MobiDB-lite"/>
    </source>
</evidence>